<gene>
    <name evidence="9 10 11 12 13" type="primary">LOC106466601</name>
</gene>
<feature type="transmembrane region" description="Helical" evidence="7">
    <location>
        <begin position="206"/>
        <end position="226"/>
    </location>
</feature>
<dbReference type="Gene3D" id="1.10.3730.20">
    <property type="match status" value="1"/>
</dbReference>
<keyword evidence="3" id="KW-0813">Transport</keyword>
<dbReference type="RefSeq" id="XP_022250338.1">
    <property type="nucleotide sequence ID" value="XM_022394630.1"/>
</dbReference>
<dbReference type="RefSeq" id="XP_022250339.1">
    <property type="nucleotide sequence ID" value="XM_022394631.1"/>
</dbReference>
<dbReference type="SUPFAM" id="SSF103481">
    <property type="entry name" value="Multidrug resistance efflux transporter EmrE"/>
    <property type="match status" value="1"/>
</dbReference>
<evidence type="ECO:0000256" key="7">
    <source>
        <dbReference type="SAM" id="Phobius"/>
    </source>
</evidence>
<evidence type="ECO:0000313" key="12">
    <source>
        <dbReference type="RefSeq" id="XP_022250340.1"/>
    </source>
</evidence>
<dbReference type="PANTHER" id="PTHR10231">
    <property type="entry name" value="NUCLEOTIDE-SUGAR TRANSMEMBRANE TRANSPORTER"/>
    <property type="match status" value="1"/>
</dbReference>
<dbReference type="Proteomes" id="UP000694941">
    <property type="component" value="Unplaced"/>
</dbReference>
<evidence type="ECO:0000256" key="3">
    <source>
        <dbReference type="ARBA" id="ARBA00022597"/>
    </source>
</evidence>
<evidence type="ECO:0000256" key="6">
    <source>
        <dbReference type="ARBA" id="ARBA00023136"/>
    </source>
</evidence>
<evidence type="ECO:0000256" key="1">
    <source>
        <dbReference type="ARBA" id="ARBA00004141"/>
    </source>
</evidence>
<feature type="transmembrane region" description="Helical" evidence="7">
    <location>
        <begin position="7"/>
        <end position="26"/>
    </location>
</feature>
<sequence length="326" mass="36018">MTSVIKYVSLAALVLQTTSLVLLLRYSRTAPSTGQRYISSTAVVLSEVFKMLTCLTVLFFQSGWSGNQLIKLLYSEVWSKPSDTCKVLVPAALYTVQNNLLFLALSKLDAATYQVTYQLKILTTALFSVTMLHKHLEVQQWFSLVLLMVGVTLVQWPEETSSSTSIDHDMTSKFIGLLAVLAACLSSGFSGVYFEKLVKETPQSLWIRNIQLAIFCCLLGAAAVFVSDVKTVVEGGFFQGYNYITWIVVLLQAFGGLVISTAIKYADNVLKGFATSLSIVLSTVFSYFILGDFCPKSHFLYGAFVVIIATLLYGYSGKSPRQQKHE</sequence>
<evidence type="ECO:0000313" key="8">
    <source>
        <dbReference type="Proteomes" id="UP000694941"/>
    </source>
</evidence>
<evidence type="ECO:0000256" key="5">
    <source>
        <dbReference type="ARBA" id="ARBA00022989"/>
    </source>
</evidence>
<feature type="transmembrane region" description="Helical" evidence="7">
    <location>
        <begin position="299"/>
        <end position="316"/>
    </location>
</feature>
<dbReference type="PIRSF" id="PIRSF005799">
    <property type="entry name" value="UDP-gal_transpt"/>
    <property type="match status" value="1"/>
</dbReference>
<keyword evidence="6 7" id="KW-0472">Membrane</keyword>
<name>A0ABM1T385_LIMPO</name>
<comment type="similarity">
    <text evidence="2">Belongs to the nucleotide-sugar transporter family. SLC35A subfamily.</text>
</comment>
<organism evidence="8 13">
    <name type="scientific">Limulus polyphemus</name>
    <name type="common">Atlantic horseshoe crab</name>
    <dbReference type="NCBI Taxonomy" id="6850"/>
    <lineage>
        <taxon>Eukaryota</taxon>
        <taxon>Metazoa</taxon>
        <taxon>Ecdysozoa</taxon>
        <taxon>Arthropoda</taxon>
        <taxon>Chelicerata</taxon>
        <taxon>Merostomata</taxon>
        <taxon>Xiphosura</taxon>
        <taxon>Limulidae</taxon>
        <taxon>Limulus</taxon>
    </lineage>
</organism>
<feature type="transmembrane region" description="Helical" evidence="7">
    <location>
        <begin position="38"/>
        <end position="60"/>
    </location>
</feature>
<evidence type="ECO:0000313" key="11">
    <source>
        <dbReference type="RefSeq" id="XP_022250339.1"/>
    </source>
</evidence>
<dbReference type="InterPro" id="IPR007271">
    <property type="entry name" value="Nuc_sug_transpt"/>
</dbReference>
<keyword evidence="8" id="KW-1185">Reference proteome</keyword>
<dbReference type="RefSeq" id="XP_022250341.1">
    <property type="nucleotide sequence ID" value="XM_022394633.1"/>
</dbReference>
<reference evidence="9 10" key="1">
    <citation type="submission" date="2025-05" db="UniProtKB">
        <authorList>
            <consortium name="RefSeq"/>
        </authorList>
    </citation>
    <scope>IDENTIFICATION</scope>
    <source>
        <tissue evidence="9 10">Muscle</tissue>
    </source>
</reference>
<accession>A0ABM1T385</accession>
<dbReference type="InterPro" id="IPR037185">
    <property type="entry name" value="EmrE-like"/>
</dbReference>
<dbReference type="NCBIfam" id="TIGR00803">
    <property type="entry name" value="nst"/>
    <property type="match status" value="1"/>
</dbReference>
<feature type="transmembrane region" description="Helical" evidence="7">
    <location>
        <begin position="174"/>
        <end position="194"/>
    </location>
</feature>
<dbReference type="Pfam" id="PF04142">
    <property type="entry name" value="Nuc_sug_transp"/>
    <property type="match status" value="1"/>
</dbReference>
<proteinExistence type="inferred from homology"/>
<protein>
    <submittedName>
        <fullName evidence="9 10">UDP-N-acetylglucosamine transporter-like isoform X1</fullName>
    </submittedName>
</protein>
<comment type="subcellular location">
    <subcellularLocation>
        <location evidence="1">Membrane</location>
        <topology evidence="1">Multi-pass membrane protein</topology>
    </subcellularLocation>
</comment>
<evidence type="ECO:0000313" key="10">
    <source>
        <dbReference type="RefSeq" id="XP_022250338.1"/>
    </source>
</evidence>
<feature type="transmembrane region" description="Helical" evidence="7">
    <location>
        <begin position="273"/>
        <end position="293"/>
    </location>
</feature>
<evidence type="ECO:0000313" key="9">
    <source>
        <dbReference type="RefSeq" id="XP_013782349.1"/>
    </source>
</evidence>
<dbReference type="GeneID" id="106466601"/>
<keyword evidence="3" id="KW-0762">Sugar transport</keyword>
<keyword evidence="5 7" id="KW-1133">Transmembrane helix</keyword>
<evidence type="ECO:0000256" key="4">
    <source>
        <dbReference type="ARBA" id="ARBA00022692"/>
    </source>
</evidence>
<dbReference type="RefSeq" id="XP_013782349.1">
    <property type="nucleotide sequence ID" value="XM_013926895.2"/>
</dbReference>
<evidence type="ECO:0000313" key="13">
    <source>
        <dbReference type="RefSeq" id="XP_022250341.1"/>
    </source>
</evidence>
<evidence type="ECO:0000256" key="2">
    <source>
        <dbReference type="ARBA" id="ARBA00009976"/>
    </source>
</evidence>
<feature type="transmembrane region" description="Helical" evidence="7">
    <location>
        <begin position="246"/>
        <end position="266"/>
    </location>
</feature>
<keyword evidence="4 7" id="KW-0812">Transmembrane</keyword>
<dbReference type="RefSeq" id="XP_022250340.1">
    <property type="nucleotide sequence ID" value="XM_022394632.1"/>
</dbReference>